<dbReference type="AlphaFoldDB" id="A0A2K3D5N0"/>
<accession>A0A2K3D5N0</accession>
<evidence type="ECO:0000313" key="1">
    <source>
        <dbReference type="EMBL" id="PNW75843.1"/>
    </source>
</evidence>
<keyword evidence="2" id="KW-1185">Reference proteome</keyword>
<dbReference type="Proteomes" id="UP000006906">
    <property type="component" value="Chromosome 12"/>
</dbReference>
<reference evidence="1 2" key="1">
    <citation type="journal article" date="2007" name="Science">
        <title>The Chlamydomonas genome reveals the evolution of key animal and plant functions.</title>
        <authorList>
            <person name="Merchant S.S."/>
            <person name="Prochnik S.E."/>
            <person name="Vallon O."/>
            <person name="Harris E.H."/>
            <person name="Karpowicz S.J."/>
            <person name="Witman G.B."/>
            <person name="Terry A."/>
            <person name="Salamov A."/>
            <person name="Fritz-Laylin L.K."/>
            <person name="Marechal-Drouard L."/>
            <person name="Marshall W.F."/>
            <person name="Qu L.H."/>
            <person name="Nelson D.R."/>
            <person name="Sanderfoot A.A."/>
            <person name="Spalding M.H."/>
            <person name="Kapitonov V.V."/>
            <person name="Ren Q."/>
            <person name="Ferris P."/>
            <person name="Lindquist E."/>
            <person name="Shapiro H."/>
            <person name="Lucas S.M."/>
            <person name="Grimwood J."/>
            <person name="Schmutz J."/>
            <person name="Cardol P."/>
            <person name="Cerutti H."/>
            <person name="Chanfreau G."/>
            <person name="Chen C.L."/>
            <person name="Cognat V."/>
            <person name="Croft M.T."/>
            <person name="Dent R."/>
            <person name="Dutcher S."/>
            <person name="Fernandez E."/>
            <person name="Fukuzawa H."/>
            <person name="Gonzalez-Ballester D."/>
            <person name="Gonzalez-Halphen D."/>
            <person name="Hallmann A."/>
            <person name="Hanikenne M."/>
            <person name="Hippler M."/>
            <person name="Inwood W."/>
            <person name="Jabbari K."/>
            <person name="Kalanon M."/>
            <person name="Kuras R."/>
            <person name="Lefebvre P.A."/>
            <person name="Lemaire S.D."/>
            <person name="Lobanov A.V."/>
            <person name="Lohr M."/>
            <person name="Manuell A."/>
            <person name="Meier I."/>
            <person name="Mets L."/>
            <person name="Mittag M."/>
            <person name="Mittelmeier T."/>
            <person name="Moroney J.V."/>
            <person name="Moseley J."/>
            <person name="Napoli C."/>
            <person name="Nedelcu A.M."/>
            <person name="Niyogi K."/>
            <person name="Novoselov S.V."/>
            <person name="Paulsen I.T."/>
            <person name="Pazour G."/>
            <person name="Purton S."/>
            <person name="Ral J.P."/>
            <person name="Riano-Pachon D.M."/>
            <person name="Riekhof W."/>
            <person name="Rymarquis L."/>
            <person name="Schroda M."/>
            <person name="Stern D."/>
            <person name="Umen J."/>
            <person name="Willows R."/>
            <person name="Wilson N."/>
            <person name="Zimmer S.L."/>
            <person name="Allmer J."/>
            <person name="Balk J."/>
            <person name="Bisova K."/>
            <person name="Chen C.J."/>
            <person name="Elias M."/>
            <person name="Gendler K."/>
            <person name="Hauser C."/>
            <person name="Lamb M.R."/>
            <person name="Ledford H."/>
            <person name="Long J.C."/>
            <person name="Minagawa J."/>
            <person name="Page M.D."/>
            <person name="Pan J."/>
            <person name="Pootakham W."/>
            <person name="Roje S."/>
            <person name="Rose A."/>
            <person name="Stahlberg E."/>
            <person name="Terauchi A.M."/>
            <person name="Yang P."/>
            <person name="Ball S."/>
            <person name="Bowler C."/>
            <person name="Dieckmann C.L."/>
            <person name="Gladyshev V.N."/>
            <person name="Green P."/>
            <person name="Jorgensen R."/>
            <person name="Mayfield S."/>
            <person name="Mueller-Roeber B."/>
            <person name="Rajamani S."/>
            <person name="Sayre R.T."/>
            <person name="Brokstein P."/>
            <person name="Dubchak I."/>
            <person name="Goodstein D."/>
            <person name="Hornick L."/>
            <person name="Huang Y.W."/>
            <person name="Jhaveri J."/>
            <person name="Luo Y."/>
            <person name="Martinez D."/>
            <person name="Ngau W.C."/>
            <person name="Otillar B."/>
            <person name="Poliakov A."/>
            <person name="Porter A."/>
            <person name="Szajkowski L."/>
            <person name="Werner G."/>
            <person name="Zhou K."/>
            <person name="Grigoriev I.V."/>
            <person name="Rokhsar D.S."/>
            <person name="Grossman A.R."/>
        </authorList>
    </citation>
    <scope>NUCLEOTIDE SEQUENCE [LARGE SCALE GENOMIC DNA]</scope>
    <source>
        <strain evidence="2">CC-503</strain>
    </source>
</reference>
<dbReference type="GeneID" id="66055857"/>
<dbReference type="RefSeq" id="XP_042918869.1">
    <property type="nucleotide sequence ID" value="XM_043069135.1"/>
</dbReference>
<name>A0A2K3D5N0_CHLRE</name>
<evidence type="ECO:0000313" key="2">
    <source>
        <dbReference type="Proteomes" id="UP000006906"/>
    </source>
</evidence>
<dbReference type="InParanoid" id="A0A2K3D5N0"/>
<gene>
    <name evidence="1" type="ORF">CHLRE_12g558352v5</name>
</gene>
<dbReference type="Gramene" id="PNW75843">
    <property type="protein sequence ID" value="PNW75843"/>
    <property type="gene ID" value="CHLRE_12g558352v5"/>
</dbReference>
<sequence length="62" mass="6768">MSPYQSRGAPKSTLPGVISTDGESFLAFVRVSLRTIYKCEWFLAAGLRQPGSCALCCCCSRF</sequence>
<protein>
    <submittedName>
        <fullName evidence="1">Uncharacterized protein</fullName>
    </submittedName>
</protein>
<organism evidence="1 2">
    <name type="scientific">Chlamydomonas reinhardtii</name>
    <name type="common">Chlamydomonas smithii</name>
    <dbReference type="NCBI Taxonomy" id="3055"/>
    <lineage>
        <taxon>Eukaryota</taxon>
        <taxon>Viridiplantae</taxon>
        <taxon>Chlorophyta</taxon>
        <taxon>core chlorophytes</taxon>
        <taxon>Chlorophyceae</taxon>
        <taxon>CS clade</taxon>
        <taxon>Chlamydomonadales</taxon>
        <taxon>Chlamydomonadaceae</taxon>
        <taxon>Chlamydomonas</taxon>
    </lineage>
</organism>
<dbReference type="EMBL" id="CM008973">
    <property type="protein sequence ID" value="PNW75843.1"/>
    <property type="molecule type" value="Genomic_DNA"/>
</dbReference>
<dbReference type="KEGG" id="cre:CHLRE_12g558352v5"/>
<proteinExistence type="predicted"/>